<dbReference type="PANTHER" id="PTHR43391">
    <property type="entry name" value="RETINOL DEHYDROGENASE-RELATED"/>
    <property type="match status" value="1"/>
</dbReference>
<evidence type="ECO:0000259" key="3">
    <source>
        <dbReference type="SMART" id="SM00822"/>
    </source>
</evidence>
<dbReference type="InterPro" id="IPR002347">
    <property type="entry name" value="SDR_fam"/>
</dbReference>
<proteinExistence type="inferred from homology"/>
<feature type="domain" description="Ketoreductase" evidence="3">
    <location>
        <begin position="326"/>
        <end position="511"/>
    </location>
</feature>
<name>A0A1B4Y438_MYCUL</name>
<dbReference type="RefSeq" id="WP_096370922.1">
    <property type="nucleotide sequence ID" value="NZ_AP017624.1"/>
</dbReference>
<dbReference type="SUPFAM" id="SSF51735">
    <property type="entry name" value="NAD(P)-binding Rossmann-fold domains"/>
    <property type="match status" value="1"/>
</dbReference>
<dbReference type="Gene3D" id="3.40.50.1820">
    <property type="entry name" value="alpha/beta hydrolase"/>
    <property type="match status" value="1"/>
</dbReference>
<evidence type="ECO:0000313" key="4">
    <source>
        <dbReference type="EMBL" id="BAV41802.1"/>
    </source>
</evidence>
<comment type="similarity">
    <text evidence="1">Belongs to the short-chain dehydrogenases/reductases (SDR) family.</text>
</comment>
<dbReference type="Pfam" id="PF00106">
    <property type="entry name" value="adh_short"/>
    <property type="match status" value="1"/>
</dbReference>
<dbReference type="InterPro" id="IPR036291">
    <property type="entry name" value="NAD(P)-bd_dom_sf"/>
</dbReference>
<dbReference type="GO" id="GO:0016491">
    <property type="term" value="F:oxidoreductase activity"/>
    <property type="evidence" value="ECO:0007669"/>
    <property type="project" value="UniProtKB-KW"/>
</dbReference>
<gene>
    <name evidence="4" type="primary">ephD</name>
    <name evidence="4" type="ORF">SHTP_2709</name>
</gene>
<dbReference type="Pfam" id="PF00561">
    <property type="entry name" value="Abhydrolase_1"/>
    <property type="match status" value="1"/>
</dbReference>
<keyword evidence="2" id="KW-0560">Oxidoreductase</keyword>
<dbReference type="InterPro" id="IPR029058">
    <property type="entry name" value="AB_hydrolase_fold"/>
</dbReference>
<dbReference type="PROSITE" id="PS00061">
    <property type="entry name" value="ADH_SHORT"/>
    <property type="match status" value="1"/>
</dbReference>
<dbReference type="PRINTS" id="PR00080">
    <property type="entry name" value="SDRFAMILY"/>
</dbReference>
<dbReference type="EMBL" id="AP017624">
    <property type="protein sequence ID" value="BAV41802.1"/>
    <property type="molecule type" value="Genomic_DNA"/>
</dbReference>
<dbReference type="SUPFAM" id="SSF53474">
    <property type="entry name" value="alpha/beta-Hydrolases"/>
    <property type="match status" value="1"/>
</dbReference>
<dbReference type="Proteomes" id="UP000218067">
    <property type="component" value="Chromosome"/>
</dbReference>
<evidence type="ECO:0000313" key="5">
    <source>
        <dbReference type="Proteomes" id="UP000218067"/>
    </source>
</evidence>
<dbReference type="InterPro" id="IPR057326">
    <property type="entry name" value="KR_dom"/>
</dbReference>
<dbReference type="CDD" id="cd05233">
    <property type="entry name" value="SDR_c"/>
    <property type="match status" value="1"/>
</dbReference>
<dbReference type="PANTHER" id="PTHR43391:SF12">
    <property type="entry name" value="OXIDOREDUCTASE EPHD-RELATED"/>
    <property type="match status" value="1"/>
</dbReference>
<evidence type="ECO:0000256" key="2">
    <source>
        <dbReference type="ARBA" id="ARBA00023002"/>
    </source>
</evidence>
<dbReference type="PRINTS" id="PR00081">
    <property type="entry name" value="GDHRDH"/>
</dbReference>
<dbReference type="SMART" id="SM00822">
    <property type="entry name" value="PKS_KR"/>
    <property type="match status" value="1"/>
</dbReference>
<organism evidence="4 5">
    <name type="scientific">Mycobacterium ulcerans subsp. shinshuense</name>
    <dbReference type="NCBI Taxonomy" id="1124626"/>
    <lineage>
        <taxon>Bacteria</taxon>
        <taxon>Bacillati</taxon>
        <taxon>Actinomycetota</taxon>
        <taxon>Actinomycetes</taxon>
        <taxon>Mycobacteriales</taxon>
        <taxon>Mycobacteriaceae</taxon>
        <taxon>Mycobacterium</taxon>
        <taxon>Mycobacterium ulcerans group</taxon>
    </lineage>
</organism>
<dbReference type="AlphaFoldDB" id="A0A1B4Y438"/>
<accession>A0A1B4Y438</accession>
<reference evidence="4 5" key="1">
    <citation type="submission" date="2016-08" db="EMBL/GenBank/DDBJ databases">
        <title>Complete genome sequence of Mycobacterium shinshuense, a subspecies of M. ulcerans.</title>
        <authorList>
            <person name="Yoshida M."/>
            <person name="Ogura Y."/>
            <person name="Hayashi T."/>
            <person name="Hoshino Y."/>
        </authorList>
    </citation>
    <scope>NUCLEOTIDE SEQUENCE [LARGE SCALE GENOMIC DNA]</scope>
    <source>
        <strain evidence="5">ATCC 33728</strain>
    </source>
</reference>
<dbReference type="Gene3D" id="3.40.50.720">
    <property type="entry name" value="NAD(P)-binding Rossmann-like Domain"/>
    <property type="match status" value="1"/>
</dbReference>
<dbReference type="GeneID" id="93437310"/>
<dbReference type="InterPro" id="IPR020904">
    <property type="entry name" value="Sc_DH/Rdtase_CS"/>
</dbReference>
<dbReference type="NCBIfam" id="NF004514">
    <property type="entry name" value="PRK05855.1"/>
    <property type="match status" value="1"/>
</dbReference>
<evidence type="ECO:0000256" key="1">
    <source>
        <dbReference type="ARBA" id="ARBA00006484"/>
    </source>
</evidence>
<sequence length="594" mass="63933">MPATKQAPQQFVDSVGGVRIAVYEEGNPDGPTVVLVHGFPDSHVLWDGVVPRLAERFRILRYDNRGVGLSSAPKAVSAYTTACLADDFAAVIEALSPGQPVHVLGHDWGSVAIWDYLTRSGAADRVASFTSVSGPSQDQLVNYIFGGLRQPWRPKTFARALTQALRLSYMALFSVPVLAPLVLRATLSRASVRRNMVDNLPLDQIHHSHNLASDAANSVKTYPANYFRAFSRQSRTRGVPVIDVPVQLIVNTKDPYVRPYGYDETARWVPRLWRRDIKAGHFSPMSHPQVMAAAVHDFADLVDGKPPSRALLRAQVGRPRKYFGDTLVAVTGAGSGIGRETALAFAREGAEVVLSDIDEATVKDTAAEIAARGGVAHPYVLDVSDTEAVEAFADQVSATHGLPDIVVNNAGVGQAGRFLDTPAEQFDRVLDVNLGGVVNGCRAFGQRLVERGTGGHIVNVSSMAAYAPLQSLSAYCTSKAATFMFSDCLRAELDAADVGLTTICPGVINTNIVNTTRFDAPPGKGGDQLDGRRGQIDKMFALRSYGPDKVAKAIVSAVKKNKPIRPVAPEAYALYGISRVLPPALRSTARMRVI</sequence>
<protein>
    <submittedName>
        <fullName evidence="4">Short chain dehydrogenase</fullName>
    </submittedName>
</protein>
<dbReference type="InterPro" id="IPR000073">
    <property type="entry name" value="AB_hydrolase_1"/>
</dbReference>